<evidence type="ECO:0000313" key="2">
    <source>
        <dbReference type="Proteomes" id="UP000274358"/>
    </source>
</evidence>
<comment type="caution">
    <text evidence="1">The sequence shown here is derived from an EMBL/GenBank/DDBJ whole genome shotgun (WGS) entry which is preliminary data.</text>
</comment>
<dbReference type="AlphaFoldDB" id="A0A432M0U7"/>
<proteinExistence type="predicted"/>
<evidence type="ECO:0000313" key="1">
    <source>
        <dbReference type="EMBL" id="RUL70444.1"/>
    </source>
</evidence>
<dbReference type="Proteomes" id="UP000274358">
    <property type="component" value="Unassembled WGS sequence"/>
</dbReference>
<dbReference type="EMBL" id="RYYV01000023">
    <property type="protein sequence ID" value="RUL70444.1"/>
    <property type="molecule type" value="Genomic_DNA"/>
</dbReference>
<dbReference type="RefSeq" id="WP_126686661.1">
    <property type="nucleotide sequence ID" value="NZ_RYYV01000023.1"/>
</dbReference>
<gene>
    <name evidence="1" type="ORF">EKH80_20480</name>
</gene>
<name>A0A432M0U7_9GAMM</name>
<sequence>MPRTASGNLVLKGADEGVLFDGLSLNALRTCNSLGQLSTNRRSYGFSRYLNSLTGTLNTDGSGITRTDDDGSSVIYYYNTTQVCT</sequence>
<reference evidence="1 2" key="1">
    <citation type="submission" date="2018-12" db="EMBL/GenBank/DDBJ databases">
        <title>Dyella dinghuensis sp. nov. DHOA06 and Dyella choica sp. nov. 4M-K27, isolated from forest soil.</title>
        <authorList>
            <person name="Qiu L.-H."/>
            <person name="Gao Z.-H."/>
        </authorList>
    </citation>
    <scope>NUCLEOTIDE SEQUENCE [LARGE SCALE GENOMIC DNA]</scope>
    <source>
        <strain evidence="1 2">4M-K27</strain>
    </source>
</reference>
<keyword evidence="2" id="KW-1185">Reference proteome</keyword>
<accession>A0A432M0U7</accession>
<organism evidence="1 2">
    <name type="scientific">Dyella choica</name>
    <dbReference type="NCBI Taxonomy" id="1927959"/>
    <lineage>
        <taxon>Bacteria</taxon>
        <taxon>Pseudomonadati</taxon>
        <taxon>Pseudomonadota</taxon>
        <taxon>Gammaproteobacteria</taxon>
        <taxon>Lysobacterales</taxon>
        <taxon>Rhodanobacteraceae</taxon>
        <taxon>Dyella</taxon>
    </lineage>
</organism>
<protein>
    <submittedName>
        <fullName evidence="1">Uncharacterized protein</fullName>
    </submittedName>
</protein>